<evidence type="ECO:0008006" key="4">
    <source>
        <dbReference type="Google" id="ProtNLM"/>
    </source>
</evidence>
<gene>
    <name evidence="2" type="ORF">PBOR_12365</name>
</gene>
<dbReference type="EMBL" id="CP009285">
    <property type="protein sequence ID" value="AIQ57633.1"/>
    <property type="molecule type" value="Genomic_DNA"/>
</dbReference>
<feature type="transmembrane region" description="Helical" evidence="1">
    <location>
        <begin position="115"/>
        <end position="135"/>
    </location>
</feature>
<dbReference type="HOGENOM" id="CLU_1702348_0_0_9"/>
<dbReference type="RefSeq" id="WP_042211836.1">
    <property type="nucleotide sequence ID" value="NZ_CP009285.1"/>
</dbReference>
<keyword evidence="1" id="KW-0472">Membrane</keyword>
<protein>
    <recommendedName>
        <fullName evidence="4">DUF1761 domain-containing protein</fullName>
    </recommendedName>
</protein>
<feature type="transmembrane region" description="Helical" evidence="1">
    <location>
        <begin position="12"/>
        <end position="32"/>
    </location>
</feature>
<name>A0A089LEQ4_PAEBO</name>
<feature type="transmembrane region" description="Helical" evidence="1">
    <location>
        <begin position="85"/>
        <end position="109"/>
    </location>
</feature>
<feature type="transmembrane region" description="Helical" evidence="1">
    <location>
        <begin position="147"/>
        <end position="171"/>
    </location>
</feature>
<organism evidence="2 3">
    <name type="scientific">Paenibacillus borealis</name>
    <dbReference type="NCBI Taxonomy" id="160799"/>
    <lineage>
        <taxon>Bacteria</taxon>
        <taxon>Bacillati</taxon>
        <taxon>Bacillota</taxon>
        <taxon>Bacilli</taxon>
        <taxon>Bacillales</taxon>
        <taxon>Paenibacillaceae</taxon>
        <taxon>Paenibacillus</taxon>
    </lineage>
</organism>
<keyword evidence="1" id="KW-1133">Transmembrane helix</keyword>
<keyword evidence="3" id="KW-1185">Reference proteome</keyword>
<dbReference type="Pfam" id="PF08570">
    <property type="entry name" value="DUF1761"/>
    <property type="match status" value="1"/>
</dbReference>
<dbReference type="KEGG" id="pbd:PBOR_12365"/>
<accession>A0A089LEQ4</accession>
<dbReference type="OrthoDB" id="2623652at2"/>
<dbReference type="Proteomes" id="UP000029518">
    <property type="component" value="Chromosome"/>
</dbReference>
<dbReference type="AlphaFoldDB" id="A0A089LEQ4"/>
<dbReference type="InterPro" id="IPR013879">
    <property type="entry name" value="DUF1761"/>
</dbReference>
<evidence type="ECO:0000313" key="2">
    <source>
        <dbReference type="EMBL" id="AIQ57633.1"/>
    </source>
</evidence>
<evidence type="ECO:0000313" key="3">
    <source>
        <dbReference type="Proteomes" id="UP000029518"/>
    </source>
</evidence>
<keyword evidence="1" id="KW-0812">Transmembrane</keyword>
<reference evidence="2" key="1">
    <citation type="submission" date="2014-08" db="EMBL/GenBank/DDBJ databases">
        <title>Comparative genomics of the Paenibacillus odorifer group.</title>
        <authorList>
            <person name="den Bakker H.C."/>
            <person name="Tsai Y.-C.Y.-C."/>
            <person name="Martin N."/>
            <person name="Korlach J."/>
            <person name="Wiedmann M."/>
        </authorList>
    </citation>
    <scope>NUCLEOTIDE SEQUENCE [LARGE SCALE GENOMIC DNA]</scope>
    <source>
        <strain evidence="2">DSM 13188</strain>
    </source>
</reference>
<sequence length="172" mass="18175">MFNVIQEINWMAVVLGTLALSLVGGLWFTVIWGKAYAFALGKENAPSGNGLAVLYEDGIVTAVNGRNINDTKQPMNPSVSKEKPALRFILGPLVCGLVTTVAMAVLFYAFDIESFTDALLFGGIVGAGLLASTTVNTGINPNIPRPLLYGLVSGSYFFLSGLIVSIILVAMS</sequence>
<evidence type="ECO:0000256" key="1">
    <source>
        <dbReference type="SAM" id="Phobius"/>
    </source>
</evidence>
<proteinExistence type="predicted"/>